<keyword evidence="1" id="KW-0175">Coiled coil</keyword>
<protein>
    <submittedName>
        <fullName evidence="3">Uncharacterized protein</fullName>
    </submittedName>
</protein>
<proteinExistence type="predicted"/>
<evidence type="ECO:0000313" key="3">
    <source>
        <dbReference type="EMBL" id="KAG5166067.1"/>
    </source>
</evidence>
<dbReference type="AlphaFoldDB" id="A0A8H8CH41"/>
<feature type="region of interest" description="Disordered" evidence="2">
    <location>
        <begin position="1"/>
        <end position="47"/>
    </location>
</feature>
<feature type="coiled-coil region" evidence="1">
    <location>
        <begin position="61"/>
        <end position="88"/>
    </location>
</feature>
<name>A0A8H8CH41_PSICU</name>
<organism evidence="3">
    <name type="scientific">Psilocybe cubensis</name>
    <name type="common">Psychedelic mushroom</name>
    <name type="synonym">Stropharia cubensis</name>
    <dbReference type="NCBI Taxonomy" id="181762"/>
    <lineage>
        <taxon>Eukaryota</taxon>
        <taxon>Fungi</taxon>
        <taxon>Dikarya</taxon>
        <taxon>Basidiomycota</taxon>
        <taxon>Agaricomycotina</taxon>
        <taxon>Agaricomycetes</taxon>
        <taxon>Agaricomycetidae</taxon>
        <taxon>Agaricales</taxon>
        <taxon>Agaricineae</taxon>
        <taxon>Strophariaceae</taxon>
        <taxon>Psilocybe</taxon>
    </lineage>
</organism>
<reference evidence="3" key="1">
    <citation type="submission" date="2021-02" db="EMBL/GenBank/DDBJ databases">
        <title>Psilocybe cubensis genome.</title>
        <authorList>
            <person name="Mckernan K.J."/>
            <person name="Crawford S."/>
            <person name="Trippe A."/>
            <person name="Kane L.T."/>
            <person name="Mclaughlin S."/>
        </authorList>
    </citation>
    <scope>NUCLEOTIDE SEQUENCE [LARGE SCALE GENOMIC DNA]</scope>
    <source>
        <strain evidence="3">MGC-MH-2018</strain>
    </source>
</reference>
<gene>
    <name evidence="3" type="ORF">JR316_008136</name>
</gene>
<evidence type="ECO:0000256" key="2">
    <source>
        <dbReference type="SAM" id="MobiDB-lite"/>
    </source>
</evidence>
<feature type="compositionally biased region" description="Basic and acidic residues" evidence="2">
    <location>
        <begin position="7"/>
        <end position="25"/>
    </location>
</feature>
<dbReference type="EMBL" id="JAFIQS010000008">
    <property type="protein sequence ID" value="KAG5166067.1"/>
    <property type="molecule type" value="Genomic_DNA"/>
</dbReference>
<evidence type="ECO:0000256" key="1">
    <source>
        <dbReference type="SAM" id="Coils"/>
    </source>
</evidence>
<sequence>MPTQPHSECHTTKLDPDGEFSDSKGETSVGPKPIPVNLNETEDQNQNISTSTTLDLIRDLIEIQTERKKRAMQKLIRATEDIEDADARLAGYLAMEAELSRRSE</sequence>
<comment type="caution">
    <text evidence="3">The sequence shown here is derived from an EMBL/GenBank/DDBJ whole genome shotgun (WGS) entry which is preliminary data.</text>
</comment>
<accession>A0A8H8CH41</accession>